<reference evidence="2 3" key="1">
    <citation type="submission" date="2021-01" db="EMBL/GenBank/DDBJ databases">
        <title>Streptomyces acididurans sp. nov., isolated from a peat swamp forest soil.</title>
        <authorList>
            <person name="Chantavorakit T."/>
            <person name="Duangmal K."/>
        </authorList>
    </citation>
    <scope>NUCLEOTIDE SEQUENCE [LARGE SCALE GENOMIC DNA]</scope>
    <source>
        <strain evidence="2 3">KK5PA1</strain>
    </source>
</reference>
<dbReference type="RefSeq" id="WP_205357301.1">
    <property type="nucleotide sequence ID" value="NZ_JADKYB010000006.1"/>
</dbReference>
<feature type="region of interest" description="Disordered" evidence="1">
    <location>
        <begin position="1"/>
        <end position="23"/>
    </location>
</feature>
<name>A0ABS2TRJ3_9ACTN</name>
<evidence type="ECO:0000256" key="1">
    <source>
        <dbReference type="SAM" id="MobiDB-lite"/>
    </source>
</evidence>
<organism evidence="2 3">
    <name type="scientific">Actinacidiphila acididurans</name>
    <dbReference type="NCBI Taxonomy" id="2784346"/>
    <lineage>
        <taxon>Bacteria</taxon>
        <taxon>Bacillati</taxon>
        <taxon>Actinomycetota</taxon>
        <taxon>Actinomycetes</taxon>
        <taxon>Kitasatosporales</taxon>
        <taxon>Streptomycetaceae</taxon>
        <taxon>Actinacidiphila</taxon>
    </lineage>
</organism>
<dbReference type="Proteomes" id="UP000749040">
    <property type="component" value="Unassembled WGS sequence"/>
</dbReference>
<gene>
    <name evidence="2" type="ORF">ITX44_12910</name>
</gene>
<dbReference type="EMBL" id="JADKYB010000006">
    <property type="protein sequence ID" value="MBM9505432.1"/>
    <property type="molecule type" value="Genomic_DNA"/>
</dbReference>
<protein>
    <submittedName>
        <fullName evidence="2">Uncharacterized protein</fullName>
    </submittedName>
</protein>
<evidence type="ECO:0000313" key="2">
    <source>
        <dbReference type="EMBL" id="MBM9505432.1"/>
    </source>
</evidence>
<sequence>MSAVRPLGVLSSVPSSAPGEPESLEQLIGDCRRMAARWRTPARREPTPVTPAGLHGVTVPAASAHVVDEMAEYGE</sequence>
<keyword evidence="3" id="KW-1185">Reference proteome</keyword>
<accession>A0ABS2TRJ3</accession>
<evidence type="ECO:0000313" key="3">
    <source>
        <dbReference type="Proteomes" id="UP000749040"/>
    </source>
</evidence>
<proteinExistence type="predicted"/>
<comment type="caution">
    <text evidence="2">The sequence shown here is derived from an EMBL/GenBank/DDBJ whole genome shotgun (WGS) entry which is preliminary data.</text>
</comment>